<proteinExistence type="predicted"/>
<accession>A0A286GTT6</accession>
<dbReference type="OrthoDB" id="1646880at2"/>
<dbReference type="SUPFAM" id="SSF52172">
    <property type="entry name" value="CheY-like"/>
    <property type="match status" value="1"/>
</dbReference>
<dbReference type="PROSITE" id="PS50930">
    <property type="entry name" value="HTH_LYTTR"/>
    <property type="match status" value="1"/>
</dbReference>
<organism evidence="4 5">
    <name type="scientific">Spirosoma fluviale</name>
    <dbReference type="NCBI Taxonomy" id="1597977"/>
    <lineage>
        <taxon>Bacteria</taxon>
        <taxon>Pseudomonadati</taxon>
        <taxon>Bacteroidota</taxon>
        <taxon>Cytophagia</taxon>
        <taxon>Cytophagales</taxon>
        <taxon>Cytophagaceae</taxon>
        <taxon>Spirosoma</taxon>
    </lineage>
</organism>
<gene>
    <name evidence="4" type="ORF">SAMN06269250_6122</name>
</gene>
<dbReference type="SMART" id="SM00448">
    <property type="entry name" value="REC"/>
    <property type="match status" value="1"/>
</dbReference>
<dbReference type="InterPro" id="IPR046947">
    <property type="entry name" value="LytR-like"/>
</dbReference>
<dbReference type="InterPro" id="IPR001789">
    <property type="entry name" value="Sig_transdc_resp-reg_receiver"/>
</dbReference>
<dbReference type="Proteomes" id="UP000219452">
    <property type="component" value="Unassembled WGS sequence"/>
</dbReference>
<protein>
    <submittedName>
        <fullName evidence="4">Two component transcriptional regulator, LytTR family</fullName>
    </submittedName>
</protein>
<evidence type="ECO:0000259" key="2">
    <source>
        <dbReference type="PROSITE" id="PS50110"/>
    </source>
</evidence>
<keyword evidence="5" id="KW-1185">Reference proteome</keyword>
<dbReference type="InterPro" id="IPR011006">
    <property type="entry name" value="CheY-like_superfamily"/>
</dbReference>
<feature type="modified residue" description="4-aspartylphosphate" evidence="1">
    <location>
        <position position="56"/>
    </location>
</feature>
<dbReference type="RefSeq" id="WP_097131338.1">
    <property type="nucleotide sequence ID" value="NZ_OCNH01000008.1"/>
</dbReference>
<dbReference type="Gene3D" id="2.40.50.1020">
    <property type="entry name" value="LytTr DNA-binding domain"/>
    <property type="match status" value="1"/>
</dbReference>
<dbReference type="PROSITE" id="PS50110">
    <property type="entry name" value="RESPONSE_REGULATORY"/>
    <property type="match status" value="1"/>
</dbReference>
<dbReference type="SMART" id="SM00850">
    <property type="entry name" value="LytTR"/>
    <property type="match status" value="1"/>
</dbReference>
<dbReference type="CDD" id="cd17534">
    <property type="entry name" value="REC_DC-like"/>
    <property type="match status" value="1"/>
</dbReference>
<dbReference type="PANTHER" id="PTHR37299:SF1">
    <property type="entry name" value="STAGE 0 SPORULATION PROTEIN A HOMOLOG"/>
    <property type="match status" value="1"/>
</dbReference>
<dbReference type="GO" id="GO:0003677">
    <property type="term" value="F:DNA binding"/>
    <property type="evidence" value="ECO:0007669"/>
    <property type="project" value="InterPro"/>
</dbReference>
<dbReference type="AlphaFoldDB" id="A0A286GTT6"/>
<dbReference type="Pfam" id="PF04397">
    <property type="entry name" value="LytTR"/>
    <property type="match status" value="1"/>
</dbReference>
<evidence type="ECO:0000313" key="5">
    <source>
        <dbReference type="Proteomes" id="UP000219452"/>
    </source>
</evidence>
<reference evidence="5" key="1">
    <citation type="submission" date="2017-09" db="EMBL/GenBank/DDBJ databases">
        <authorList>
            <person name="Varghese N."/>
            <person name="Submissions S."/>
        </authorList>
    </citation>
    <scope>NUCLEOTIDE SEQUENCE [LARGE SCALE GENOMIC DNA]</scope>
    <source>
        <strain evidence="5">DSM 29961</strain>
    </source>
</reference>
<dbReference type="Gene3D" id="3.40.50.2300">
    <property type="match status" value="1"/>
</dbReference>
<evidence type="ECO:0000259" key="3">
    <source>
        <dbReference type="PROSITE" id="PS50930"/>
    </source>
</evidence>
<evidence type="ECO:0000313" key="4">
    <source>
        <dbReference type="EMBL" id="SOD98509.1"/>
    </source>
</evidence>
<name>A0A286GTT6_9BACT</name>
<sequence length="245" mass="27405">MDTPLKLLVVEDDMIIAANIALQLTRLGYEVSGIVPRGEEAIQHAETNRPDLILLDISLKGSLDGIDTAHAIHQQWNIPIIYVTANTDEATFARAKKTHPYAYIAKPIRAIELQRAIELAMSRLADEPPTSANPAPDAPFVLSDRIFVRHREKIVKIFIADILYVEADRNYCHLCTAGKEYLLTTTLKVMEDKLPANFFVRVHRSYLVNLTQVDEVGEGHIGIGGITIPLSHLLREALLKRIQTI</sequence>
<dbReference type="EMBL" id="OCNH01000008">
    <property type="protein sequence ID" value="SOD98509.1"/>
    <property type="molecule type" value="Genomic_DNA"/>
</dbReference>
<dbReference type="InterPro" id="IPR007492">
    <property type="entry name" value="LytTR_DNA-bd_dom"/>
</dbReference>
<dbReference type="PANTHER" id="PTHR37299">
    <property type="entry name" value="TRANSCRIPTIONAL REGULATOR-RELATED"/>
    <property type="match status" value="1"/>
</dbReference>
<feature type="domain" description="HTH LytTR-type" evidence="3">
    <location>
        <begin position="146"/>
        <end position="216"/>
    </location>
</feature>
<dbReference type="Pfam" id="PF00072">
    <property type="entry name" value="Response_reg"/>
    <property type="match status" value="1"/>
</dbReference>
<feature type="domain" description="Response regulatory" evidence="2">
    <location>
        <begin position="6"/>
        <end position="121"/>
    </location>
</feature>
<dbReference type="GO" id="GO:0000156">
    <property type="term" value="F:phosphorelay response regulator activity"/>
    <property type="evidence" value="ECO:0007669"/>
    <property type="project" value="InterPro"/>
</dbReference>
<evidence type="ECO:0000256" key="1">
    <source>
        <dbReference type="PROSITE-ProRule" id="PRU00169"/>
    </source>
</evidence>
<keyword evidence="1" id="KW-0597">Phosphoprotein</keyword>